<evidence type="ECO:0000256" key="2">
    <source>
        <dbReference type="ARBA" id="ARBA00023043"/>
    </source>
</evidence>
<dbReference type="EMBL" id="JEMX01000065">
    <property type="protein sequence ID" value="EXI78821.1"/>
    <property type="molecule type" value="Genomic_DNA"/>
</dbReference>
<dbReference type="Pfam" id="PF00023">
    <property type="entry name" value="Ank"/>
    <property type="match status" value="1"/>
</dbReference>
<evidence type="ECO:0000313" key="4">
    <source>
        <dbReference type="Proteomes" id="UP000021816"/>
    </source>
</evidence>
<proteinExistence type="predicted"/>
<dbReference type="STRING" id="1454003.AW10_02811"/>
<dbReference type="PANTHER" id="PTHR24171:SF10">
    <property type="entry name" value="ANKYRIN REPEAT DOMAIN-CONTAINING PROTEIN 29-LIKE"/>
    <property type="match status" value="1"/>
</dbReference>
<dbReference type="Gene3D" id="1.25.40.20">
    <property type="entry name" value="Ankyrin repeat-containing domain"/>
    <property type="match status" value="1"/>
</dbReference>
<evidence type="ECO:0000313" key="3">
    <source>
        <dbReference type="EMBL" id="EXI78821.1"/>
    </source>
</evidence>
<evidence type="ECO:0000256" key="1">
    <source>
        <dbReference type="ARBA" id="ARBA00022737"/>
    </source>
</evidence>
<dbReference type="PATRIC" id="fig|1454003.3.peg.2871"/>
<protein>
    <submittedName>
        <fullName evidence="3">Ankyrin-like protein</fullName>
    </submittedName>
</protein>
<reference evidence="3 4" key="1">
    <citation type="submission" date="2014-02" db="EMBL/GenBank/DDBJ databases">
        <title>Expanding our view of genomic diversity in Candidatus Accumulibacter clades.</title>
        <authorList>
            <person name="Skennerton C.T."/>
            <person name="Barr J.J."/>
            <person name="Slater F.R."/>
            <person name="Bond P.L."/>
            <person name="Tyson G.W."/>
        </authorList>
    </citation>
    <scope>NUCLEOTIDE SEQUENCE [LARGE SCALE GENOMIC DNA]</scope>
    <source>
        <strain evidence="4">BA-92</strain>
    </source>
</reference>
<sequence>MLRELVLAGADPDAADKAGFTALHGAARGFDASRVSCLLELGADPRLAAGDGSTALAIAQAQDHRAMSEALQAALAARRGSAPTRRNREKP</sequence>
<accession>A0A011NTY5</accession>
<organism evidence="3 4">
    <name type="scientific">Candidatus Accumulibacter appositus</name>
    <dbReference type="NCBI Taxonomy" id="1454003"/>
    <lineage>
        <taxon>Bacteria</taxon>
        <taxon>Pseudomonadati</taxon>
        <taxon>Pseudomonadota</taxon>
        <taxon>Betaproteobacteria</taxon>
        <taxon>Candidatus Accumulibacter</taxon>
    </lineage>
</organism>
<dbReference type="InterPro" id="IPR002110">
    <property type="entry name" value="Ankyrin_rpt"/>
</dbReference>
<dbReference type="PANTHER" id="PTHR24171">
    <property type="entry name" value="ANKYRIN REPEAT DOMAIN-CONTAINING PROTEIN 39-RELATED"/>
    <property type="match status" value="1"/>
</dbReference>
<comment type="caution">
    <text evidence="3">The sequence shown here is derived from an EMBL/GenBank/DDBJ whole genome shotgun (WGS) entry which is preliminary data.</text>
</comment>
<dbReference type="SUPFAM" id="SSF48403">
    <property type="entry name" value="Ankyrin repeat"/>
    <property type="match status" value="1"/>
</dbReference>
<keyword evidence="2" id="KW-0040">ANK repeat</keyword>
<dbReference type="Proteomes" id="UP000021816">
    <property type="component" value="Unassembled WGS sequence"/>
</dbReference>
<dbReference type="InterPro" id="IPR036770">
    <property type="entry name" value="Ankyrin_rpt-contain_sf"/>
</dbReference>
<name>A0A011NTY5_9PROT</name>
<keyword evidence="1" id="KW-0677">Repeat</keyword>
<gene>
    <name evidence="3" type="ORF">AW10_02811</name>
</gene>
<dbReference type="AlphaFoldDB" id="A0A011NTY5"/>